<evidence type="ECO:0000313" key="1">
    <source>
        <dbReference type="EMBL" id="CAI0604369.1"/>
    </source>
</evidence>
<evidence type="ECO:0000313" key="2">
    <source>
        <dbReference type="Proteomes" id="UP001154282"/>
    </source>
</evidence>
<gene>
    <name evidence="1" type="ORF">LITE_LOCUS50265</name>
</gene>
<comment type="caution">
    <text evidence="1">The sequence shown here is derived from an EMBL/GenBank/DDBJ whole genome shotgun (WGS) entry which is preliminary data.</text>
</comment>
<dbReference type="Proteomes" id="UP001154282">
    <property type="component" value="Unassembled WGS sequence"/>
</dbReference>
<reference evidence="1" key="1">
    <citation type="submission" date="2022-08" db="EMBL/GenBank/DDBJ databases">
        <authorList>
            <person name="Gutierrez-Valencia J."/>
        </authorList>
    </citation>
    <scope>NUCLEOTIDE SEQUENCE</scope>
</reference>
<protein>
    <submittedName>
        <fullName evidence="1">Uncharacterized protein</fullName>
    </submittedName>
</protein>
<proteinExistence type="predicted"/>
<keyword evidence="2" id="KW-1185">Reference proteome</keyword>
<dbReference type="EMBL" id="CAMGYJ010000011">
    <property type="protein sequence ID" value="CAI0604369.1"/>
    <property type="molecule type" value="Genomic_DNA"/>
</dbReference>
<organism evidence="1 2">
    <name type="scientific">Linum tenue</name>
    <dbReference type="NCBI Taxonomy" id="586396"/>
    <lineage>
        <taxon>Eukaryota</taxon>
        <taxon>Viridiplantae</taxon>
        <taxon>Streptophyta</taxon>
        <taxon>Embryophyta</taxon>
        <taxon>Tracheophyta</taxon>
        <taxon>Spermatophyta</taxon>
        <taxon>Magnoliopsida</taxon>
        <taxon>eudicotyledons</taxon>
        <taxon>Gunneridae</taxon>
        <taxon>Pentapetalae</taxon>
        <taxon>rosids</taxon>
        <taxon>fabids</taxon>
        <taxon>Malpighiales</taxon>
        <taxon>Linaceae</taxon>
        <taxon>Linum</taxon>
    </lineage>
</organism>
<accession>A0AAV0RW35</accession>
<name>A0AAV0RW35_9ROSI</name>
<sequence>MAALLKHLQRIWEGVRLLVPSWLGLLMG</sequence>
<dbReference type="AlphaFoldDB" id="A0AAV0RW35"/>